<dbReference type="Proteomes" id="UP000887540">
    <property type="component" value="Unplaced"/>
</dbReference>
<proteinExistence type="predicted"/>
<sequence length="96" mass="11335">MASEMVAPNARAAAQSWAAFLQMASITELDDQLEDWAETLPEHLQEEFDIFWNQIWDIIDELREYASKVNVSDEAKPYMEKIINWPIILKMKIFWD</sequence>
<evidence type="ECO:0000313" key="2">
    <source>
        <dbReference type="WBParaSite" id="ACRNAN_Path_297.g1115.t1"/>
    </source>
</evidence>
<evidence type="ECO:0000313" key="1">
    <source>
        <dbReference type="Proteomes" id="UP000887540"/>
    </source>
</evidence>
<dbReference type="WBParaSite" id="ACRNAN_Path_297.g1115.t1">
    <property type="protein sequence ID" value="ACRNAN_Path_297.g1115.t1"/>
    <property type="gene ID" value="ACRNAN_Path_297.g1115"/>
</dbReference>
<reference evidence="2" key="1">
    <citation type="submission" date="2022-11" db="UniProtKB">
        <authorList>
            <consortium name="WormBaseParasite"/>
        </authorList>
    </citation>
    <scope>IDENTIFICATION</scope>
</reference>
<accession>A0A914C4Q7</accession>
<protein>
    <submittedName>
        <fullName evidence="2">Uncharacterized protein</fullName>
    </submittedName>
</protein>
<name>A0A914C4Q7_9BILA</name>
<organism evidence="1 2">
    <name type="scientific">Acrobeloides nanus</name>
    <dbReference type="NCBI Taxonomy" id="290746"/>
    <lineage>
        <taxon>Eukaryota</taxon>
        <taxon>Metazoa</taxon>
        <taxon>Ecdysozoa</taxon>
        <taxon>Nematoda</taxon>
        <taxon>Chromadorea</taxon>
        <taxon>Rhabditida</taxon>
        <taxon>Tylenchina</taxon>
        <taxon>Cephalobomorpha</taxon>
        <taxon>Cephaloboidea</taxon>
        <taxon>Cephalobidae</taxon>
        <taxon>Acrobeloides</taxon>
    </lineage>
</organism>
<dbReference type="AlphaFoldDB" id="A0A914C4Q7"/>
<keyword evidence="1" id="KW-1185">Reference proteome</keyword>